<evidence type="ECO:0008006" key="3">
    <source>
        <dbReference type="Google" id="ProtNLM"/>
    </source>
</evidence>
<dbReference type="Gene3D" id="3.40.390.10">
    <property type="entry name" value="Collagenase (Catalytic Domain)"/>
    <property type="match status" value="1"/>
</dbReference>
<dbReference type="RefSeq" id="WP_259100703.1">
    <property type="nucleotide sequence ID" value="NZ_CP130454.1"/>
</dbReference>
<dbReference type="Proteomes" id="UP001204798">
    <property type="component" value="Unassembled WGS sequence"/>
</dbReference>
<keyword evidence="2" id="KW-1185">Reference proteome</keyword>
<accession>A0ABT2ERU8</accession>
<dbReference type="InterPro" id="IPR024079">
    <property type="entry name" value="MetalloPept_cat_dom_sf"/>
</dbReference>
<gene>
    <name evidence="1" type="ORF">M2350_003127</name>
</gene>
<dbReference type="SUPFAM" id="SSF55486">
    <property type="entry name" value="Metalloproteases ('zincins'), catalytic domain"/>
    <property type="match status" value="1"/>
</dbReference>
<comment type="caution">
    <text evidence="1">The sequence shown here is derived from an EMBL/GenBank/DDBJ whole genome shotgun (WGS) entry which is preliminary data.</text>
</comment>
<sequence>MRRWAIWLISVAVALLFFVLGGCGGGSNAPSPDDIDEHVIVHPIPTDGGRGCSVSTSDPTNYALAGWKLPSGGITYRVNPRGVRVPSGYSLTTDQIVQAIKDSFAVWSEANTAFVFNYGGITRAQAGRLDGINAISWRRLQAGALAVTYVWVSRATGRVVEADTAFNNLYAWYDFSVPDGYTADNYCPARPVAYDIRNIATHEFGHWIGLADLYSIADKDATMYGYGDVQELKKRTLATGDRNGAQMLTP</sequence>
<dbReference type="PROSITE" id="PS51257">
    <property type="entry name" value="PROKAR_LIPOPROTEIN"/>
    <property type="match status" value="1"/>
</dbReference>
<name>A0ABT2ERU8_9BACT</name>
<organism evidence="1 2">
    <name type="scientific">Candidatus Fervidibacter sacchari</name>
    <dbReference type="NCBI Taxonomy" id="1448929"/>
    <lineage>
        <taxon>Bacteria</taxon>
        <taxon>Candidatus Fervidibacterota</taxon>
        <taxon>Candidatus Fervidibacter</taxon>
    </lineage>
</organism>
<evidence type="ECO:0000313" key="1">
    <source>
        <dbReference type="EMBL" id="MCS3920692.1"/>
    </source>
</evidence>
<proteinExistence type="predicted"/>
<evidence type="ECO:0000313" key="2">
    <source>
        <dbReference type="Proteomes" id="UP001204798"/>
    </source>
</evidence>
<reference evidence="1 2" key="1">
    <citation type="submission" date="2022-08" db="EMBL/GenBank/DDBJ databases">
        <title>Bacterial and archaeal communities from various locations to study Microbial Dark Matter (Phase II).</title>
        <authorList>
            <person name="Stepanauskas R."/>
        </authorList>
    </citation>
    <scope>NUCLEOTIDE SEQUENCE [LARGE SCALE GENOMIC DNA]</scope>
    <source>
        <strain evidence="1 2">PD1</strain>
    </source>
</reference>
<protein>
    <recommendedName>
        <fullName evidence="3">Peptidase M10 metallopeptidase domain-containing protein</fullName>
    </recommendedName>
</protein>
<dbReference type="EMBL" id="JANUCP010000006">
    <property type="protein sequence ID" value="MCS3920692.1"/>
    <property type="molecule type" value="Genomic_DNA"/>
</dbReference>